<sequence length="229" mass="24765">MTSFQSISRQSISSQSLAPLFDMEIATRPTIPGASPVSLPMPATIRIEEEGLSDVPAREALLDRAFGPARFEKTSERLREGRYPAIGLSLVAKEIDERGETLVGTVRLWHVLAGLVPCLLLGPLAVSPEHRSLGLGGRLMREAIARARSRDHAAILLVGDAPYYEKFGFSSELTKRFELPGPVDRARFLALELSSGALANAEGLVLPTGALLFPSAQEPILALDWRQAA</sequence>
<dbReference type="KEGG" id="bid:Bind_1079"/>
<keyword evidence="3" id="KW-1185">Reference proteome</keyword>
<dbReference type="AlphaFoldDB" id="B2IIM9"/>
<dbReference type="SUPFAM" id="SSF55729">
    <property type="entry name" value="Acyl-CoA N-acyltransferases (Nat)"/>
    <property type="match status" value="1"/>
</dbReference>
<keyword evidence="2" id="KW-0808">Transferase</keyword>
<dbReference type="InterPro" id="IPR016181">
    <property type="entry name" value="Acyl_CoA_acyltransferase"/>
</dbReference>
<organism evidence="2 3">
    <name type="scientific">Beijerinckia indica subsp. indica (strain ATCC 9039 / DSM 1715 / NCIMB 8712)</name>
    <dbReference type="NCBI Taxonomy" id="395963"/>
    <lineage>
        <taxon>Bacteria</taxon>
        <taxon>Pseudomonadati</taxon>
        <taxon>Pseudomonadota</taxon>
        <taxon>Alphaproteobacteria</taxon>
        <taxon>Hyphomicrobiales</taxon>
        <taxon>Beijerinckiaceae</taxon>
        <taxon>Beijerinckia</taxon>
    </lineage>
</organism>
<dbReference type="HOGENOM" id="CLU_081840_0_1_5"/>
<dbReference type="EMBL" id="CP001016">
    <property type="protein sequence ID" value="ACB94722.1"/>
    <property type="molecule type" value="Genomic_DNA"/>
</dbReference>
<evidence type="ECO:0000313" key="2">
    <source>
        <dbReference type="EMBL" id="ACB94722.1"/>
    </source>
</evidence>
<gene>
    <name evidence="2" type="ordered locus">Bind_1079</name>
</gene>
<dbReference type="eggNOG" id="COG3153">
    <property type="taxonomic scope" value="Bacteria"/>
</dbReference>
<dbReference type="InterPro" id="IPR000182">
    <property type="entry name" value="GNAT_dom"/>
</dbReference>
<reference evidence="3" key="1">
    <citation type="submission" date="2008-03" db="EMBL/GenBank/DDBJ databases">
        <title>Complete sequence of chromosome of Beijerinckia indica subsp. indica ATCC 9039.</title>
        <authorList>
            <consortium name="US DOE Joint Genome Institute"/>
            <person name="Copeland A."/>
            <person name="Lucas S."/>
            <person name="Lapidus A."/>
            <person name="Glavina del Rio T."/>
            <person name="Dalin E."/>
            <person name="Tice H."/>
            <person name="Bruce D."/>
            <person name="Goodwin L."/>
            <person name="Pitluck S."/>
            <person name="LaButti K."/>
            <person name="Schmutz J."/>
            <person name="Larimer F."/>
            <person name="Land M."/>
            <person name="Hauser L."/>
            <person name="Kyrpides N."/>
            <person name="Mikhailova N."/>
            <person name="Dunfield P.F."/>
            <person name="Dedysh S.N."/>
            <person name="Liesack W."/>
            <person name="Saw J.H."/>
            <person name="Alam M."/>
            <person name="Chen Y."/>
            <person name="Murrell J.C."/>
            <person name="Richardson P."/>
        </authorList>
    </citation>
    <scope>NUCLEOTIDE SEQUENCE [LARGE SCALE GENOMIC DNA]</scope>
    <source>
        <strain evidence="3">ATCC 9039 / DSM 1715 / NCIMB 8712</strain>
    </source>
</reference>
<evidence type="ECO:0000313" key="3">
    <source>
        <dbReference type="Proteomes" id="UP000001695"/>
    </source>
</evidence>
<dbReference type="Gene3D" id="3.40.630.30">
    <property type="match status" value="1"/>
</dbReference>
<protein>
    <submittedName>
        <fullName evidence="2">GCN5-related N-acetyltransferase</fullName>
    </submittedName>
</protein>
<reference evidence="2 3" key="2">
    <citation type="journal article" date="2010" name="J. Bacteriol.">
        <title>Complete genome sequence of Beijerinckia indica subsp. indica.</title>
        <authorList>
            <person name="Tamas I."/>
            <person name="Dedysh S.N."/>
            <person name="Liesack W."/>
            <person name="Stott M.B."/>
            <person name="Alam M."/>
            <person name="Murrell J.C."/>
            <person name="Dunfield P.F."/>
        </authorList>
    </citation>
    <scope>NUCLEOTIDE SEQUENCE [LARGE SCALE GENOMIC DNA]</scope>
    <source>
        <strain evidence="3">ATCC 9039 / DSM 1715 / NCIMB 8712</strain>
    </source>
</reference>
<dbReference type="CDD" id="cd04301">
    <property type="entry name" value="NAT_SF"/>
    <property type="match status" value="1"/>
</dbReference>
<dbReference type="GO" id="GO:0016747">
    <property type="term" value="F:acyltransferase activity, transferring groups other than amino-acyl groups"/>
    <property type="evidence" value="ECO:0007669"/>
    <property type="project" value="InterPro"/>
</dbReference>
<dbReference type="RefSeq" id="WP_012384079.1">
    <property type="nucleotide sequence ID" value="NC_010581.1"/>
</dbReference>
<feature type="domain" description="N-acetyltransferase" evidence="1">
    <location>
        <begin position="43"/>
        <end position="194"/>
    </location>
</feature>
<dbReference type="Pfam" id="PF00583">
    <property type="entry name" value="Acetyltransf_1"/>
    <property type="match status" value="1"/>
</dbReference>
<dbReference type="STRING" id="395963.Bind_1079"/>
<accession>B2IIM9</accession>
<proteinExistence type="predicted"/>
<evidence type="ECO:0000259" key="1">
    <source>
        <dbReference type="PROSITE" id="PS51186"/>
    </source>
</evidence>
<dbReference type="Proteomes" id="UP000001695">
    <property type="component" value="Chromosome"/>
</dbReference>
<dbReference type="PROSITE" id="PS51186">
    <property type="entry name" value="GNAT"/>
    <property type="match status" value="1"/>
</dbReference>
<name>B2IIM9_BEII9</name>